<dbReference type="EMBL" id="CAJOAZ010001254">
    <property type="protein sequence ID" value="CAF3789356.1"/>
    <property type="molecule type" value="Genomic_DNA"/>
</dbReference>
<feature type="transmembrane region" description="Helical" evidence="1">
    <location>
        <begin position="50"/>
        <end position="68"/>
    </location>
</feature>
<dbReference type="EMBL" id="CAJNOG010000291">
    <property type="protein sequence ID" value="CAF1150303.1"/>
    <property type="molecule type" value="Genomic_DNA"/>
</dbReference>
<proteinExistence type="predicted"/>
<keyword evidence="1" id="KW-0812">Transmembrane</keyword>
<name>A0A814SNX6_9BILA</name>
<keyword evidence="1" id="KW-1133">Transmembrane helix</keyword>
<evidence type="ECO:0000313" key="3">
    <source>
        <dbReference type="EMBL" id="CAF3789356.1"/>
    </source>
</evidence>
<sequence>MTEKFSEALLPPIGGQVINIPKDIQQLTIKDGTIFIGKEHSHPLFSLCRYLLVFGLLMVFGMGIITITSRFRQGSTLIFVNQADSSRTDSLVNRKTTESPTTRVTTAQMTNREPNMAVLFSLMNPTASSSRYYQVSTVFVAKAYQTTLSFFIQDGPSWTYLDDVSVTNSLGQELLVNGNFENSTYSYGWVGANIDQNNNAHTGQRCHSEGTSTGHNVSQTFYTTPEAVLNISFWIKWGGTGQTVSSKATIYP</sequence>
<accession>A0A814SNX6</accession>
<evidence type="ECO:0000313" key="2">
    <source>
        <dbReference type="EMBL" id="CAF1150303.1"/>
    </source>
</evidence>
<gene>
    <name evidence="2" type="ORF">JYZ213_LOCUS24064</name>
    <name evidence="3" type="ORF">OXD698_LOCUS17583</name>
</gene>
<evidence type="ECO:0000256" key="1">
    <source>
        <dbReference type="SAM" id="Phobius"/>
    </source>
</evidence>
<dbReference type="Proteomes" id="UP000663844">
    <property type="component" value="Unassembled WGS sequence"/>
</dbReference>
<organism evidence="2 4">
    <name type="scientific">Adineta steineri</name>
    <dbReference type="NCBI Taxonomy" id="433720"/>
    <lineage>
        <taxon>Eukaryota</taxon>
        <taxon>Metazoa</taxon>
        <taxon>Spiralia</taxon>
        <taxon>Gnathifera</taxon>
        <taxon>Rotifera</taxon>
        <taxon>Eurotatoria</taxon>
        <taxon>Bdelloidea</taxon>
        <taxon>Adinetida</taxon>
        <taxon>Adinetidae</taxon>
        <taxon>Adineta</taxon>
    </lineage>
</organism>
<dbReference type="Proteomes" id="UP000663845">
    <property type="component" value="Unassembled WGS sequence"/>
</dbReference>
<evidence type="ECO:0000313" key="4">
    <source>
        <dbReference type="Proteomes" id="UP000663845"/>
    </source>
</evidence>
<reference evidence="2" key="1">
    <citation type="submission" date="2021-02" db="EMBL/GenBank/DDBJ databases">
        <authorList>
            <person name="Nowell W R."/>
        </authorList>
    </citation>
    <scope>NUCLEOTIDE SEQUENCE</scope>
</reference>
<protein>
    <submittedName>
        <fullName evidence="2">Uncharacterized protein</fullName>
    </submittedName>
</protein>
<comment type="caution">
    <text evidence="2">The sequence shown here is derived from an EMBL/GenBank/DDBJ whole genome shotgun (WGS) entry which is preliminary data.</text>
</comment>
<dbReference type="AlphaFoldDB" id="A0A814SNX6"/>
<dbReference type="Gene3D" id="2.60.120.260">
    <property type="entry name" value="Galactose-binding domain-like"/>
    <property type="match status" value="1"/>
</dbReference>
<keyword evidence="1" id="KW-0472">Membrane</keyword>